<dbReference type="InterPro" id="IPR039323">
    <property type="entry name" value="ANKRD_45/46/60"/>
</dbReference>
<dbReference type="Pfam" id="PF12796">
    <property type="entry name" value="Ank_2"/>
    <property type="match status" value="1"/>
</dbReference>
<dbReference type="InterPro" id="IPR002110">
    <property type="entry name" value="Ankyrin_rpt"/>
</dbReference>
<comment type="caution">
    <text evidence="2">The sequence shown here is derived from an EMBL/GenBank/DDBJ whole genome shotgun (WGS) entry which is preliminary data.</text>
</comment>
<dbReference type="AlphaFoldDB" id="A0A821ILF9"/>
<dbReference type="EMBL" id="CAJOBS010001190">
    <property type="protein sequence ID" value="CAF4700036.1"/>
    <property type="molecule type" value="Genomic_DNA"/>
</dbReference>
<evidence type="ECO:0000313" key="3">
    <source>
        <dbReference type="Proteomes" id="UP000663838"/>
    </source>
</evidence>
<feature type="repeat" description="ANK" evidence="1">
    <location>
        <begin position="58"/>
        <end position="79"/>
    </location>
</feature>
<name>A0A821ILF9_9BILA</name>
<evidence type="ECO:0000313" key="2">
    <source>
        <dbReference type="EMBL" id="CAF4700036.1"/>
    </source>
</evidence>
<organism evidence="2 3">
    <name type="scientific">Rotaria socialis</name>
    <dbReference type="NCBI Taxonomy" id="392032"/>
    <lineage>
        <taxon>Eukaryota</taxon>
        <taxon>Metazoa</taxon>
        <taxon>Spiralia</taxon>
        <taxon>Gnathifera</taxon>
        <taxon>Rotifera</taxon>
        <taxon>Eurotatoria</taxon>
        <taxon>Bdelloidea</taxon>
        <taxon>Philodinida</taxon>
        <taxon>Philodinidae</taxon>
        <taxon>Rotaria</taxon>
    </lineage>
</organism>
<gene>
    <name evidence="2" type="ORF">TOA249_LOCUS16994</name>
</gene>
<dbReference type="SMART" id="SM00248">
    <property type="entry name" value="ANK"/>
    <property type="match status" value="2"/>
</dbReference>
<protein>
    <submittedName>
        <fullName evidence="2">Uncharacterized protein</fullName>
    </submittedName>
</protein>
<dbReference type="Proteomes" id="UP000663838">
    <property type="component" value="Unassembled WGS sequence"/>
</dbReference>
<accession>A0A821ILF9</accession>
<evidence type="ECO:0000256" key="1">
    <source>
        <dbReference type="PROSITE-ProRule" id="PRU00023"/>
    </source>
</evidence>
<reference evidence="2" key="1">
    <citation type="submission" date="2021-02" db="EMBL/GenBank/DDBJ databases">
        <authorList>
            <person name="Nowell W R."/>
        </authorList>
    </citation>
    <scope>NUCLEOTIDE SEQUENCE</scope>
</reference>
<dbReference type="PROSITE" id="PS50297">
    <property type="entry name" value="ANK_REP_REGION"/>
    <property type="match status" value="1"/>
</dbReference>
<dbReference type="InterPro" id="IPR036770">
    <property type="entry name" value="Ankyrin_rpt-contain_sf"/>
</dbReference>
<dbReference type="PANTHER" id="PTHR22677">
    <property type="entry name" value="ANKYRIN REPEAT DOMAIN-CONTAINING PROTEIN 60"/>
    <property type="match status" value="1"/>
</dbReference>
<dbReference type="SUPFAM" id="SSF48403">
    <property type="entry name" value="Ankyrin repeat"/>
    <property type="match status" value="1"/>
</dbReference>
<dbReference type="PANTHER" id="PTHR22677:SF4">
    <property type="entry name" value="USHER SYNDROME TYPE-1G PROTEIN-LIKE PROTEIN"/>
    <property type="match status" value="1"/>
</dbReference>
<proteinExistence type="predicted"/>
<dbReference type="PROSITE" id="PS50088">
    <property type="entry name" value="ANK_REPEAT"/>
    <property type="match status" value="1"/>
</dbReference>
<sequence>MMTSTKRIEKKEDTSIFHRFVKSKTSPLYHACEAGDVNRVRELIASLNYSDTNLHEPNGSTALHAASSFGHSDIVRILLHGRGVMKNRRNRDGMTAFEVAANDEIRQIFIRPKCGSN</sequence>
<keyword evidence="1" id="KW-0040">ANK repeat</keyword>
<dbReference type="Gene3D" id="1.25.40.20">
    <property type="entry name" value="Ankyrin repeat-containing domain"/>
    <property type="match status" value="1"/>
</dbReference>